<dbReference type="PANTHER" id="PTHR33103">
    <property type="entry name" value="OS01G0153900 PROTEIN"/>
    <property type="match status" value="1"/>
</dbReference>
<accession>A0ABR2MS64</accession>
<evidence type="ECO:0000313" key="2">
    <source>
        <dbReference type="Proteomes" id="UP001412067"/>
    </source>
</evidence>
<comment type="caution">
    <text evidence="1">The sequence shown here is derived from an EMBL/GenBank/DDBJ whole genome shotgun (WGS) entry which is preliminary data.</text>
</comment>
<dbReference type="Pfam" id="PF05056">
    <property type="entry name" value="DUF674"/>
    <property type="match status" value="2"/>
</dbReference>
<name>A0ABR2MS64_9ASPA</name>
<keyword evidence="2" id="KW-1185">Reference proteome</keyword>
<dbReference type="EMBL" id="JBBWWR010000005">
    <property type="protein sequence ID" value="KAK8966454.1"/>
    <property type="molecule type" value="Genomic_DNA"/>
</dbReference>
<dbReference type="PANTHER" id="PTHR33103:SF27">
    <property type="entry name" value="OS04G0594700 PROTEIN"/>
    <property type="match status" value="1"/>
</dbReference>
<reference evidence="1 2" key="1">
    <citation type="journal article" date="2022" name="Nat. Plants">
        <title>Genomes of leafy and leafless Platanthera orchids illuminate the evolution of mycoheterotrophy.</title>
        <authorList>
            <person name="Li M.H."/>
            <person name="Liu K.W."/>
            <person name="Li Z."/>
            <person name="Lu H.C."/>
            <person name="Ye Q.L."/>
            <person name="Zhang D."/>
            <person name="Wang J.Y."/>
            <person name="Li Y.F."/>
            <person name="Zhong Z.M."/>
            <person name="Liu X."/>
            <person name="Yu X."/>
            <person name="Liu D.K."/>
            <person name="Tu X.D."/>
            <person name="Liu B."/>
            <person name="Hao Y."/>
            <person name="Liao X.Y."/>
            <person name="Jiang Y.T."/>
            <person name="Sun W.H."/>
            <person name="Chen J."/>
            <person name="Chen Y.Q."/>
            <person name="Ai Y."/>
            <person name="Zhai J.W."/>
            <person name="Wu S.S."/>
            <person name="Zhou Z."/>
            <person name="Hsiao Y.Y."/>
            <person name="Wu W.L."/>
            <person name="Chen Y.Y."/>
            <person name="Lin Y.F."/>
            <person name="Hsu J.L."/>
            <person name="Li C.Y."/>
            <person name="Wang Z.W."/>
            <person name="Zhao X."/>
            <person name="Zhong W.Y."/>
            <person name="Ma X.K."/>
            <person name="Ma L."/>
            <person name="Huang J."/>
            <person name="Chen G.Z."/>
            <person name="Huang M.Z."/>
            <person name="Huang L."/>
            <person name="Peng D.H."/>
            <person name="Luo Y.B."/>
            <person name="Zou S.Q."/>
            <person name="Chen S.P."/>
            <person name="Lan S."/>
            <person name="Tsai W.C."/>
            <person name="Van de Peer Y."/>
            <person name="Liu Z.J."/>
        </authorList>
    </citation>
    <scope>NUCLEOTIDE SEQUENCE [LARGE SCALE GENOMIC DNA]</scope>
    <source>
        <strain evidence="1">Lor288</strain>
    </source>
</reference>
<dbReference type="Proteomes" id="UP001412067">
    <property type="component" value="Unassembled WGS sequence"/>
</dbReference>
<dbReference type="InterPro" id="IPR007750">
    <property type="entry name" value="DUF674"/>
</dbReference>
<organism evidence="1 2">
    <name type="scientific">Platanthera guangdongensis</name>
    <dbReference type="NCBI Taxonomy" id="2320717"/>
    <lineage>
        <taxon>Eukaryota</taxon>
        <taxon>Viridiplantae</taxon>
        <taxon>Streptophyta</taxon>
        <taxon>Embryophyta</taxon>
        <taxon>Tracheophyta</taxon>
        <taxon>Spermatophyta</taxon>
        <taxon>Magnoliopsida</taxon>
        <taxon>Liliopsida</taxon>
        <taxon>Asparagales</taxon>
        <taxon>Orchidaceae</taxon>
        <taxon>Orchidoideae</taxon>
        <taxon>Orchideae</taxon>
        <taxon>Orchidinae</taxon>
        <taxon>Platanthera</taxon>
    </lineage>
</organism>
<sequence length="380" mass="42824">MNNLLESVESLNSVCFSSEACRSMLLCPSNSASHLLNSLAINYDNIIKFMISDDLLVSQFSVESVFEQLSKLDIKQWSCLESANVNITAEKIVELLKWLLVANTSLTNMFLGFHEEKDKLVVDIQPPLRPKCDEIETSTASTRKITWKLHVKEDGETAFFVEADDDFVDLLFGFLTYPMSAVIKKLGGHSNIRCMDNLYNSVEALKTANCFNNNELIGKLLNPKLPSFLKTKNQLINLNEETQTLSYFTCSDVLCQNSSKVVNIKCTHYNAKYRQLNLTDSKCDFKDDPSTGERYLRVSKYMITDNFVIRQPSSHMVSTSIVRKNAEKGIDSLKGIHAKNIEIEEHEALALLQASITSENVLTDALLGVERGGKHSFRSY</sequence>
<gene>
    <name evidence="1" type="ORF">KSP40_PGU009798</name>
</gene>
<proteinExistence type="predicted"/>
<protein>
    <submittedName>
        <fullName evidence="1">Uncharacterized protein</fullName>
    </submittedName>
</protein>
<evidence type="ECO:0000313" key="1">
    <source>
        <dbReference type="EMBL" id="KAK8966454.1"/>
    </source>
</evidence>